<evidence type="ECO:0000313" key="5">
    <source>
        <dbReference type="EMBL" id="KAK6642953.1"/>
    </source>
</evidence>
<feature type="domain" description="HTH OST-type" evidence="4">
    <location>
        <begin position="1226"/>
        <end position="1301"/>
    </location>
</feature>
<evidence type="ECO:0000256" key="3">
    <source>
        <dbReference type="SAM" id="MobiDB-lite"/>
    </source>
</evidence>
<proteinExistence type="predicted"/>
<feature type="domain" description="HTH OST-type" evidence="4">
    <location>
        <begin position="924"/>
        <end position="999"/>
    </location>
</feature>
<dbReference type="EMBL" id="JAWJWE010000002">
    <property type="protein sequence ID" value="KAK6642953.1"/>
    <property type="molecule type" value="Genomic_DNA"/>
</dbReference>
<dbReference type="InterPro" id="IPR025605">
    <property type="entry name" value="OST-HTH/LOTUS_dom"/>
</dbReference>
<dbReference type="GO" id="GO:0004540">
    <property type="term" value="F:RNA nuclease activity"/>
    <property type="evidence" value="ECO:0007669"/>
    <property type="project" value="InterPro"/>
</dbReference>
<dbReference type="GO" id="GO:0005777">
    <property type="term" value="C:peroxisome"/>
    <property type="evidence" value="ECO:0007669"/>
    <property type="project" value="InterPro"/>
</dbReference>
<feature type="region of interest" description="Disordered" evidence="3">
    <location>
        <begin position="417"/>
        <end position="438"/>
    </location>
</feature>
<dbReference type="Pfam" id="PF12872">
    <property type="entry name" value="OST-HTH"/>
    <property type="match status" value="4"/>
</dbReference>
<dbReference type="CDD" id="cd12256">
    <property type="entry name" value="RRM2_LKAP"/>
    <property type="match status" value="1"/>
</dbReference>
<dbReference type="InterPro" id="IPR024768">
    <property type="entry name" value="Marf1"/>
</dbReference>
<dbReference type="GO" id="GO:1905762">
    <property type="term" value="F:CCR4-NOT complex binding"/>
    <property type="evidence" value="ECO:0007669"/>
    <property type="project" value="TreeGrafter"/>
</dbReference>
<dbReference type="GO" id="GO:0010468">
    <property type="term" value="P:regulation of gene expression"/>
    <property type="evidence" value="ECO:0007669"/>
    <property type="project" value="InterPro"/>
</dbReference>
<evidence type="ECO:0000313" key="6">
    <source>
        <dbReference type="Proteomes" id="UP001372834"/>
    </source>
</evidence>
<comment type="caution">
    <text evidence="5">The sequence shown here is derived from an EMBL/GenBank/DDBJ whole genome shotgun (WGS) entry which is preliminary data.</text>
</comment>
<dbReference type="Gene3D" id="3.30.70.330">
    <property type="match status" value="2"/>
</dbReference>
<dbReference type="InterPro" id="IPR021139">
    <property type="entry name" value="NYN"/>
</dbReference>
<feature type="region of interest" description="Disordered" evidence="3">
    <location>
        <begin position="505"/>
        <end position="525"/>
    </location>
</feature>
<dbReference type="CDD" id="cd08824">
    <property type="entry name" value="LOTUS"/>
    <property type="match status" value="1"/>
</dbReference>
<dbReference type="InterPro" id="IPR045602">
    <property type="entry name" value="MARF1_LOTUS"/>
</dbReference>
<accession>A0AAN8XL66</accession>
<keyword evidence="1" id="KW-0677">Repeat</keyword>
<dbReference type="PROSITE" id="PS51644">
    <property type="entry name" value="HTH_OST"/>
    <property type="match status" value="5"/>
</dbReference>
<evidence type="ECO:0000256" key="2">
    <source>
        <dbReference type="ARBA" id="ARBA00022884"/>
    </source>
</evidence>
<keyword evidence="2" id="KW-0694">RNA-binding</keyword>
<feature type="compositionally biased region" description="Basic and acidic residues" evidence="3">
    <location>
        <begin position="427"/>
        <end position="438"/>
    </location>
</feature>
<reference evidence="5 6" key="1">
    <citation type="submission" date="2023-10" db="EMBL/GenBank/DDBJ databases">
        <title>Genomes of two closely related lineages of the louse Polyplax serrata with different host specificities.</title>
        <authorList>
            <person name="Martinu J."/>
            <person name="Tarabai H."/>
            <person name="Stefka J."/>
            <person name="Hypsa V."/>
        </authorList>
    </citation>
    <scope>NUCLEOTIDE SEQUENCE [LARGE SCALE GENOMIC DNA]</scope>
    <source>
        <strain evidence="5">HR10_N</strain>
    </source>
</reference>
<dbReference type="Pfam" id="PF19687">
    <property type="entry name" value="MARF1_LOTUS"/>
    <property type="match status" value="1"/>
</dbReference>
<dbReference type="PANTHER" id="PTHR14379">
    <property type="entry name" value="LIMKAIN B LKAP"/>
    <property type="match status" value="1"/>
</dbReference>
<dbReference type="InterPro" id="IPR035979">
    <property type="entry name" value="RBD_domain_sf"/>
</dbReference>
<dbReference type="GO" id="GO:0003723">
    <property type="term" value="F:RNA binding"/>
    <property type="evidence" value="ECO:0007669"/>
    <property type="project" value="UniProtKB-KW"/>
</dbReference>
<dbReference type="CDD" id="cd10910">
    <property type="entry name" value="PIN_limkain_b1_N_like"/>
    <property type="match status" value="1"/>
</dbReference>
<protein>
    <recommendedName>
        <fullName evidence="4">HTH OST-type domain-containing protein</fullName>
    </recommendedName>
</protein>
<evidence type="ECO:0000259" key="4">
    <source>
        <dbReference type="PROSITE" id="PS51644"/>
    </source>
</evidence>
<gene>
    <name evidence="5" type="ORF">RUM43_004455</name>
</gene>
<dbReference type="InterPro" id="IPR034189">
    <property type="entry name" value="MARF1_RRM1"/>
</dbReference>
<dbReference type="Pfam" id="PF11608">
    <property type="entry name" value="RRM_MARF1"/>
    <property type="match status" value="1"/>
</dbReference>
<organism evidence="5 6">
    <name type="scientific">Polyplax serrata</name>
    <name type="common">Common mouse louse</name>
    <dbReference type="NCBI Taxonomy" id="468196"/>
    <lineage>
        <taxon>Eukaryota</taxon>
        <taxon>Metazoa</taxon>
        <taxon>Ecdysozoa</taxon>
        <taxon>Arthropoda</taxon>
        <taxon>Hexapoda</taxon>
        <taxon>Insecta</taxon>
        <taxon>Pterygota</taxon>
        <taxon>Neoptera</taxon>
        <taxon>Paraneoptera</taxon>
        <taxon>Psocodea</taxon>
        <taxon>Troctomorpha</taxon>
        <taxon>Phthiraptera</taxon>
        <taxon>Anoplura</taxon>
        <taxon>Polyplacidae</taxon>
        <taxon>Polyplax</taxon>
    </lineage>
</organism>
<sequence>MDFNGCIMGDSNGLVMFPKPPIHLVPAKHSLTCCQADSVGSAFSDGDSNSDNEKITLFRKKSIDISKLLPPIGVFWDIENCHVPKGKSATAVAQAIRDKFFAGYREADFIVVCDVTKEKNRIIQELNDAQVNLIHVAATCKNAADEKLRQSIRRFADIHSAPAAIILISGDVNFAGDLNDLRHRKKIHVILVHHANVSKALVLCASEHYSFSDLVEKIPMREIVQKDNAIYEVIVSNLPEEKEPGKVKSRLKQLCENSGGRVGFISKTLCSIRFPSIEFAVRARKRMDGEDVFGNKIIMSDPIPMEDWNCHVRRTKKIHPKDETESAGTVLRRGKEDATFHFNDLYSHKTAGNGENNLSLSQNLDPSFHQQLTKNMIPFFPNNISNFTFPKVPNIENLKIVQNPTSQGPKSYLNNLEGSGSGAITEGDPKKSGHDNRKFNNVLTNQMDGMNMRLNNSVSNSENGLYSMDNNQLYLTQAQQLQMLAQNSFAQNLVPSVLPEQIVSTNHRTNGTGGSSGRLIRGTHGGNSLNYSSSSRASYTEDNNCDSFNSSDPYFEPIQKPVPECSSPVDLHVSGLDPHMDLMMAKNLLTNSFKMHVEVLSVSVFCLSDGSLVASVKVPSFQDAQYAISQLQRRRFGSRRITIAFQNISRYQRQLVRSQVAQLLSEMPQNKTPLFRFTELFKSRFLNSVSVSELNKMKDVCVITEEESGRMISANSRCQIISFPRHEKRESAAPYCQIHSNKTLSDAELPVLPTVNISLKLLTSRIRTLLESHAGKLFLPSLGDCYQAEFGPLPEDAGGVPLEHLVSCIPGIEVSQSHGSFKYLTWSQAVSQPSEDHAKYVSPMLVGTMSIFTRELLDLLKDTPKCLLPFSQFIPSYHRRYGRQCRVSDYGYTKLLDLLESLPHILQVIGNGTYKIVTLSHKAQVRRFTTDLLRVLKNQANRQIDLKDFGAQYEKVIGRTWDPCHYGLCELEDLISCAPQSAIVLETKDDGKTLISIPKREQTPEEIELTKKFALEVVELLKRVPNCSMEFNKFVPAYHNQFGRQCRVSSYGCFKLIELFESIPDTVCIQEDTSRGEKYLILTPAKKLQVFAERVCEILASKGGVMLLFRLEFAYQFYQYESVVSPGDCDCETFEEVLVKIPEYVKLEDSRNGRLVILVQNTDPAVLIRRVRFILLRNEKLHANLFVKAYTKQYQVKIDLDNDLSKIQEVVKLVKKGGEVFVQLTPLSVFANQMYLLLSDYKGRIPLLNFESAYLEKFKKPCFPTDFGYPDVSSLLEAIPETVCVQNNGYYTHKRVIALNPDLKNAGFRIPTLNNRNTNIKEKESTGCPEKPPRSYDLWQSDSLFPCWNDLNGLVPDNITPPHPSELPLPSAKLASPIQKMQQSDSGYRNEVEATSTMGDNISGDNFKPIKTDENKNKRMSRIAAHFDNLV</sequence>
<dbReference type="Gene3D" id="3.30.420.610">
    <property type="entry name" value="LOTUS domain-like"/>
    <property type="match status" value="3"/>
</dbReference>
<feature type="domain" description="HTH OST-type" evidence="4">
    <location>
        <begin position="848"/>
        <end position="923"/>
    </location>
</feature>
<dbReference type="PANTHER" id="PTHR14379:SF3">
    <property type="entry name" value="MEIOSIS REGULATOR AND MRNA STABILITY FACTOR 1"/>
    <property type="match status" value="1"/>
</dbReference>
<name>A0AAN8XL66_POLSC</name>
<feature type="domain" description="HTH OST-type" evidence="4">
    <location>
        <begin position="758"/>
        <end position="829"/>
    </location>
</feature>
<dbReference type="InterPro" id="IPR012677">
    <property type="entry name" value="Nucleotide-bd_a/b_plait_sf"/>
</dbReference>
<dbReference type="Proteomes" id="UP001372834">
    <property type="component" value="Unassembled WGS sequence"/>
</dbReference>
<dbReference type="InterPro" id="IPR034191">
    <property type="entry name" value="MARF1_RRM2"/>
</dbReference>
<dbReference type="SUPFAM" id="SSF54928">
    <property type="entry name" value="RNA-binding domain, RBD"/>
    <property type="match status" value="1"/>
</dbReference>
<dbReference type="Pfam" id="PF01936">
    <property type="entry name" value="NYN"/>
    <property type="match status" value="1"/>
</dbReference>
<feature type="domain" description="HTH OST-type" evidence="4">
    <location>
        <begin position="1009"/>
        <end position="1084"/>
    </location>
</feature>
<dbReference type="InterPro" id="IPR041966">
    <property type="entry name" value="LOTUS-like"/>
</dbReference>
<evidence type="ECO:0000256" key="1">
    <source>
        <dbReference type="ARBA" id="ARBA00022737"/>
    </source>
</evidence>